<evidence type="ECO:0000256" key="5">
    <source>
        <dbReference type="ARBA" id="ARBA00015175"/>
    </source>
</evidence>
<evidence type="ECO:0000256" key="16">
    <source>
        <dbReference type="ARBA" id="ARBA00032550"/>
    </source>
</evidence>
<keyword evidence="13" id="KW-0496">Mitochondrion</keyword>
<evidence type="ECO:0000256" key="12">
    <source>
        <dbReference type="ARBA" id="ARBA00022989"/>
    </source>
</evidence>
<dbReference type="PANTHER" id="PTHR13178:SF0">
    <property type="entry name" value="NADH DEHYDROGENASE [UBIQUINONE] 1 BETA SUBCOMPLEX SUBUNIT 5, MITOCHONDRIAL"/>
    <property type="match status" value="1"/>
</dbReference>
<evidence type="ECO:0000256" key="9">
    <source>
        <dbReference type="ARBA" id="ARBA00022792"/>
    </source>
</evidence>
<keyword evidence="19" id="KW-1185">Reference proteome</keyword>
<dbReference type="GO" id="GO:0005743">
    <property type="term" value="C:mitochondrial inner membrane"/>
    <property type="evidence" value="ECO:0007669"/>
    <property type="project" value="UniProtKB-SubCell"/>
</dbReference>
<comment type="subunit">
    <text evidence="4">Complex I is composed of 45 different subunits.</text>
</comment>
<protein>
    <recommendedName>
        <fullName evidence="5">NADH dehydrogenase [ubiquinone] 1 beta subcomplex subunit 5, mitochondrial</fullName>
    </recommendedName>
    <alternativeName>
        <fullName evidence="16">Complex I-SGDH</fullName>
    </alternativeName>
    <alternativeName>
        <fullName evidence="15">NADH-ubiquinone oxidoreductase SGDH subunit</fullName>
    </alternativeName>
</protein>
<reference evidence="18 19" key="1">
    <citation type="submission" date="2024-05" db="EMBL/GenBank/DDBJ databases">
        <title>Genetic variation in Jamaican populations of the coffee berry borer (Hypothenemus hampei).</title>
        <authorList>
            <person name="Errbii M."/>
            <person name="Myrie A."/>
        </authorList>
    </citation>
    <scope>NUCLEOTIDE SEQUENCE [LARGE SCALE GENOMIC DNA]</scope>
    <source>
        <strain evidence="18">JA-Hopewell-2020-01-JO</strain>
        <tissue evidence="18">Whole body</tissue>
    </source>
</reference>
<evidence type="ECO:0000256" key="7">
    <source>
        <dbReference type="ARBA" id="ARBA00022660"/>
    </source>
</evidence>
<comment type="caution">
    <text evidence="18">The sequence shown here is derived from an EMBL/GenBank/DDBJ whole genome shotgun (WGS) entry which is preliminary data.</text>
</comment>
<gene>
    <name evidence="18" type="ORF">ABEB36_014233</name>
</gene>
<evidence type="ECO:0000256" key="17">
    <source>
        <dbReference type="SAM" id="Phobius"/>
    </source>
</evidence>
<name>A0ABD1E4P2_HYPHA</name>
<comment type="function">
    <text evidence="1">Accessory subunit of the mitochondrial membrane respiratory chain NADH dehydrogenase (Complex I), that is believed not to be involved in catalysis. Complex I functions in the transfer of electrons from NADH to the respiratory chain. The immediate electron acceptor for the enzyme is believed to be ubiquinone.</text>
</comment>
<comment type="subcellular location">
    <subcellularLocation>
        <location evidence="2">Mitochondrion inner membrane</location>
        <topology evidence="2">Single-pass membrane protein</topology>
    </subcellularLocation>
</comment>
<accession>A0ABD1E4P2</accession>
<dbReference type="InterPro" id="IPR019173">
    <property type="entry name" value="NADH_UbQ_OxRdtase_B5_su"/>
</dbReference>
<dbReference type="EMBL" id="JBDJPC010000012">
    <property type="protein sequence ID" value="KAL1489310.1"/>
    <property type="molecule type" value="Genomic_DNA"/>
</dbReference>
<comment type="similarity">
    <text evidence="3">Belongs to the complex I NDUFB5 subunit family.</text>
</comment>
<evidence type="ECO:0000256" key="8">
    <source>
        <dbReference type="ARBA" id="ARBA00022692"/>
    </source>
</evidence>
<evidence type="ECO:0000256" key="6">
    <source>
        <dbReference type="ARBA" id="ARBA00022448"/>
    </source>
</evidence>
<keyword evidence="9" id="KW-0999">Mitochondrion inner membrane</keyword>
<sequence length="173" mass="20872">MSLVSKLKPLLRIATQNSAKRAMSEHRTFPLQPTRWQWKKFKDLVHYYVMLGAIPCGLFTFYMNVFEGPATLSEIPEGYIPKYWEYYKNPVTRFLAKNFYPDPQQEYEKFCTYIFVEQEKIRLREIEQKVLNHIAERGDYQAYYYKPVAAKYQRMTREGYEKIKDLHDINPQE</sequence>
<evidence type="ECO:0000256" key="10">
    <source>
        <dbReference type="ARBA" id="ARBA00022946"/>
    </source>
</evidence>
<dbReference type="Proteomes" id="UP001566132">
    <property type="component" value="Unassembled WGS sequence"/>
</dbReference>
<keyword evidence="6" id="KW-0813">Transport</keyword>
<keyword evidence="11" id="KW-0249">Electron transport</keyword>
<evidence type="ECO:0000256" key="13">
    <source>
        <dbReference type="ARBA" id="ARBA00023128"/>
    </source>
</evidence>
<evidence type="ECO:0000256" key="1">
    <source>
        <dbReference type="ARBA" id="ARBA00003195"/>
    </source>
</evidence>
<evidence type="ECO:0000256" key="2">
    <source>
        <dbReference type="ARBA" id="ARBA00004434"/>
    </source>
</evidence>
<keyword evidence="7" id="KW-0679">Respiratory chain</keyword>
<dbReference type="PANTHER" id="PTHR13178">
    <property type="entry name" value="NADH-UBIQUINONE OXIDOREDUCTASE SGDH SUBUNIT"/>
    <property type="match status" value="1"/>
</dbReference>
<dbReference type="Pfam" id="PF09781">
    <property type="entry name" value="NDUF_B5"/>
    <property type="match status" value="1"/>
</dbReference>
<evidence type="ECO:0000256" key="3">
    <source>
        <dbReference type="ARBA" id="ARBA00007152"/>
    </source>
</evidence>
<evidence type="ECO:0000256" key="15">
    <source>
        <dbReference type="ARBA" id="ARBA00032395"/>
    </source>
</evidence>
<keyword evidence="8 17" id="KW-0812">Transmembrane</keyword>
<evidence type="ECO:0000256" key="4">
    <source>
        <dbReference type="ARBA" id="ARBA00011533"/>
    </source>
</evidence>
<evidence type="ECO:0000256" key="11">
    <source>
        <dbReference type="ARBA" id="ARBA00022982"/>
    </source>
</evidence>
<keyword evidence="10" id="KW-0809">Transit peptide</keyword>
<proteinExistence type="inferred from homology"/>
<feature type="transmembrane region" description="Helical" evidence="17">
    <location>
        <begin position="44"/>
        <end position="63"/>
    </location>
</feature>
<evidence type="ECO:0000313" key="18">
    <source>
        <dbReference type="EMBL" id="KAL1489310.1"/>
    </source>
</evidence>
<evidence type="ECO:0000256" key="14">
    <source>
        <dbReference type="ARBA" id="ARBA00023136"/>
    </source>
</evidence>
<dbReference type="AlphaFoldDB" id="A0ABD1E4P2"/>
<organism evidence="18 19">
    <name type="scientific">Hypothenemus hampei</name>
    <name type="common">Coffee berry borer</name>
    <dbReference type="NCBI Taxonomy" id="57062"/>
    <lineage>
        <taxon>Eukaryota</taxon>
        <taxon>Metazoa</taxon>
        <taxon>Ecdysozoa</taxon>
        <taxon>Arthropoda</taxon>
        <taxon>Hexapoda</taxon>
        <taxon>Insecta</taxon>
        <taxon>Pterygota</taxon>
        <taxon>Neoptera</taxon>
        <taxon>Endopterygota</taxon>
        <taxon>Coleoptera</taxon>
        <taxon>Polyphaga</taxon>
        <taxon>Cucujiformia</taxon>
        <taxon>Curculionidae</taxon>
        <taxon>Scolytinae</taxon>
        <taxon>Hypothenemus</taxon>
    </lineage>
</organism>
<keyword evidence="14 17" id="KW-0472">Membrane</keyword>
<evidence type="ECO:0000313" key="19">
    <source>
        <dbReference type="Proteomes" id="UP001566132"/>
    </source>
</evidence>
<keyword evidence="12 17" id="KW-1133">Transmembrane helix</keyword>